<dbReference type="PATRIC" id="fig|2746.7.peg.3120"/>
<organism evidence="8 9">
    <name type="scientific">Halomonas elongata</name>
    <dbReference type="NCBI Taxonomy" id="2746"/>
    <lineage>
        <taxon>Bacteria</taxon>
        <taxon>Pseudomonadati</taxon>
        <taxon>Pseudomonadota</taxon>
        <taxon>Gammaproteobacteria</taxon>
        <taxon>Oceanospirillales</taxon>
        <taxon>Halomonadaceae</taxon>
        <taxon>Halomonas</taxon>
    </lineage>
</organism>
<feature type="signal peptide" evidence="6">
    <location>
        <begin position="1"/>
        <end position="24"/>
    </location>
</feature>
<evidence type="ECO:0000259" key="7">
    <source>
        <dbReference type="PROSITE" id="PS50983"/>
    </source>
</evidence>
<feature type="chain" id="PRO_5008611114" evidence="6">
    <location>
        <begin position="25"/>
        <end position="294"/>
    </location>
</feature>
<sequence>MRGSGWVLPAAALLVSVLPLGAQAESSSAEHGPSVVSFDWGAVDTLEALGLESHIIGVPYQAAPDYVSHLLEGRADVGGLKSPDLDAIAELSPEMILITGRQSASQEDLQAVAETRDVTLGEGDYFDALSDKVMGLAALYGAEAQAQERLETLHADIESARASLAEGTEAVVVTHNDGHYSLRQEPVVRELLQIPQPALPDSVEPVSHGSRTFYPLKPAAIAEMSPGVLFVVDRSAAIGDTPLDPATLKETLGSAGGEAIRVEVLSPTLWYLSGDGLKSVRAQMDEITQALSTP</sequence>
<dbReference type="Gene3D" id="3.40.50.1980">
    <property type="entry name" value="Nitrogenase molybdenum iron protein domain"/>
    <property type="match status" value="2"/>
</dbReference>
<dbReference type="SUPFAM" id="SSF53807">
    <property type="entry name" value="Helical backbone' metal receptor"/>
    <property type="match status" value="1"/>
</dbReference>
<keyword evidence="4" id="KW-0408">Iron</keyword>
<comment type="subcellular location">
    <subcellularLocation>
        <location evidence="1">Cell envelope</location>
    </subcellularLocation>
</comment>
<dbReference type="PANTHER" id="PTHR30532:SF29">
    <property type="entry name" value="FE(3+) DICITRATE-BINDING PERIPLASMIC PROTEIN"/>
    <property type="match status" value="1"/>
</dbReference>
<evidence type="ECO:0000256" key="5">
    <source>
        <dbReference type="ARBA" id="ARBA00022729"/>
    </source>
</evidence>
<dbReference type="PROSITE" id="PS50983">
    <property type="entry name" value="FE_B12_PBP"/>
    <property type="match status" value="1"/>
</dbReference>
<feature type="domain" description="Fe/B12 periplasmic-binding" evidence="7">
    <location>
        <begin position="34"/>
        <end position="294"/>
    </location>
</feature>
<dbReference type="GO" id="GO:0030288">
    <property type="term" value="C:outer membrane-bounded periplasmic space"/>
    <property type="evidence" value="ECO:0007669"/>
    <property type="project" value="TreeGrafter"/>
</dbReference>
<protein>
    <submittedName>
        <fullName evidence="8">Putative ABC transporter solute-binding protein YclQ</fullName>
    </submittedName>
</protein>
<dbReference type="Pfam" id="PF01497">
    <property type="entry name" value="Peripla_BP_2"/>
    <property type="match status" value="1"/>
</dbReference>
<keyword evidence="3" id="KW-0813">Transport</keyword>
<proteinExistence type="inferred from homology"/>
<dbReference type="InterPro" id="IPR002491">
    <property type="entry name" value="ABC_transptr_periplasmic_BD"/>
</dbReference>
<dbReference type="EMBL" id="MAJD01000002">
    <property type="protein sequence ID" value="OBX33991.1"/>
    <property type="molecule type" value="Genomic_DNA"/>
</dbReference>
<accession>A0A1B8NVE7</accession>
<dbReference type="GO" id="GO:1901678">
    <property type="term" value="P:iron coordination entity transport"/>
    <property type="evidence" value="ECO:0007669"/>
    <property type="project" value="UniProtKB-ARBA"/>
</dbReference>
<dbReference type="InterPro" id="IPR051313">
    <property type="entry name" value="Bact_iron-sidero_bind"/>
</dbReference>
<keyword evidence="5 6" id="KW-0732">Signal</keyword>
<keyword evidence="4" id="KW-0406">Ion transport</keyword>
<comment type="similarity">
    <text evidence="2">Belongs to the bacterial solute-binding protein 8 family.</text>
</comment>
<keyword evidence="4" id="KW-0410">Iron transport</keyword>
<dbReference type="PANTHER" id="PTHR30532">
    <property type="entry name" value="IRON III DICITRATE-BINDING PERIPLASMIC PROTEIN"/>
    <property type="match status" value="1"/>
</dbReference>
<dbReference type="AlphaFoldDB" id="A0A1B8NVE7"/>
<evidence type="ECO:0000313" key="9">
    <source>
        <dbReference type="Proteomes" id="UP000092504"/>
    </source>
</evidence>
<evidence type="ECO:0000256" key="3">
    <source>
        <dbReference type="ARBA" id="ARBA00022448"/>
    </source>
</evidence>
<name>A0A1B8NVE7_HALEL</name>
<evidence type="ECO:0000256" key="2">
    <source>
        <dbReference type="ARBA" id="ARBA00008814"/>
    </source>
</evidence>
<evidence type="ECO:0000256" key="4">
    <source>
        <dbReference type="ARBA" id="ARBA00022496"/>
    </source>
</evidence>
<dbReference type="Proteomes" id="UP000092504">
    <property type="component" value="Unassembled WGS sequence"/>
</dbReference>
<comment type="caution">
    <text evidence="8">The sequence shown here is derived from an EMBL/GenBank/DDBJ whole genome shotgun (WGS) entry which is preliminary data.</text>
</comment>
<reference evidence="8 9" key="1">
    <citation type="submission" date="2016-06" db="EMBL/GenBank/DDBJ databases">
        <title>Genome sequence of halotolerant plant growth promoting strain of Halomonas elongata HEK1 isolated from salterns of Rann of Kutch, Gujarat, India.</title>
        <authorList>
            <person name="Gaba S."/>
            <person name="Singh R.N."/>
            <person name="Abrol S."/>
            <person name="Kaushik R."/>
            <person name="Saxena A.K."/>
        </authorList>
    </citation>
    <scope>NUCLEOTIDE SEQUENCE [LARGE SCALE GENOMIC DNA]</scope>
    <source>
        <strain evidence="8 9">HEK1</strain>
    </source>
</reference>
<gene>
    <name evidence="8" type="primary">yclQ_2</name>
    <name evidence="8" type="ORF">A8U91_03035</name>
</gene>
<evidence type="ECO:0000256" key="1">
    <source>
        <dbReference type="ARBA" id="ARBA00004196"/>
    </source>
</evidence>
<evidence type="ECO:0000313" key="8">
    <source>
        <dbReference type="EMBL" id="OBX33991.1"/>
    </source>
</evidence>
<evidence type="ECO:0000256" key="6">
    <source>
        <dbReference type="SAM" id="SignalP"/>
    </source>
</evidence>